<feature type="compositionally biased region" description="Low complexity" evidence="6">
    <location>
        <begin position="457"/>
        <end position="470"/>
    </location>
</feature>
<keyword evidence="1 5" id="KW-0479">Metal-binding</keyword>
<name>A0A7M7J956_VARDE</name>
<keyword evidence="9" id="KW-1185">Reference proteome</keyword>
<feature type="zinc finger region" description="C3H1-type" evidence="5">
    <location>
        <begin position="91"/>
        <end position="119"/>
    </location>
</feature>
<feature type="compositionally biased region" description="Polar residues" evidence="6">
    <location>
        <begin position="257"/>
        <end position="273"/>
    </location>
</feature>
<evidence type="ECO:0000256" key="1">
    <source>
        <dbReference type="ARBA" id="ARBA00022723"/>
    </source>
</evidence>
<sequence length="498" mass="52528">MTVQRYLQIQSAGHQQQTQPSHHQHPQQQQQQQQQNSNNSSSPGSGNGGTQQSTGTSNGGQMTHHRKLDRSLSEPKNQKGGQNGQNSNSSRYKTELCRSFEESGVCKYGDKCQFAHGYQELRTLTRHPKYKTELCCTFHTKGLCPYGSRCHYIHNPDENRAKIMPQMSTLGQQQQQQSTATSISGYGLQQQQQTHPHQQTPVGLGLQPQSQQQHHRATVQMTSVNVNGPSLNGHAVHGCKPLHASLSSPAIGMAPSHNGSASISNHHQVSHQPASLRSLSLGSSVGSGSSGELSPSSSPGMFEDPFSPSIYGAPSVASRSLSNNPLFSAFGGDLEMSTLAAAFSAAEGHASSHSLLKNAGSAPVTPPFGSQLSLLSSSGPWSSPSSDMFPFPSAGVSLQHSQSLSSTAMQQNSAAGLGLGCGQLFGDSDVTQQSQSSPVNSLTFDFDAVSLGSASSAGSVSSGSLSPGSPILQGRPASRTNHSPLTRLPIFNKLAHSD</sequence>
<evidence type="ECO:0000256" key="6">
    <source>
        <dbReference type="SAM" id="MobiDB-lite"/>
    </source>
</evidence>
<dbReference type="EnsemblMetazoa" id="XM_022792870">
    <property type="protein sequence ID" value="XP_022648605"/>
    <property type="gene ID" value="LOC111245068"/>
</dbReference>
<keyword evidence="2" id="KW-0677">Repeat</keyword>
<reference evidence="8" key="1">
    <citation type="submission" date="2021-01" db="UniProtKB">
        <authorList>
            <consortium name="EnsemblMetazoa"/>
        </authorList>
    </citation>
    <scope>IDENTIFICATION</scope>
</reference>
<dbReference type="InterPro" id="IPR045877">
    <property type="entry name" value="ZFP36-like"/>
</dbReference>
<dbReference type="GO" id="GO:0008270">
    <property type="term" value="F:zinc ion binding"/>
    <property type="evidence" value="ECO:0007669"/>
    <property type="project" value="UniProtKB-KW"/>
</dbReference>
<feature type="zinc finger region" description="C3H1-type" evidence="5">
    <location>
        <begin position="129"/>
        <end position="157"/>
    </location>
</feature>
<dbReference type="AlphaFoldDB" id="A0A7M7J956"/>
<feature type="region of interest" description="Disordered" evidence="6">
    <location>
        <begin position="250"/>
        <end position="301"/>
    </location>
</feature>
<dbReference type="InParanoid" id="A0A7M7J956"/>
<feature type="compositionally biased region" description="Polar residues" evidence="6">
    <location>
        <begin position="1"/>
        <end position="12"/>
    </location>
</feature>
<feature type="region of interest" description="Disordered" evidence="6">
    <location>
        <begin position="1"/>
        <end position="90"/>
    </location>
</feature>
<dbReference type="SUPFAM" id="SSF90229">
    <property type="entry name" value="CCCH zinc finger"/>
    <property type="match status" value="2"/>
</dbReference>
<feature type="region of interest" description="Disordered" evidence="6">
    <location>
        <begin position="457"/>
        <end position="485"/>
    </location>
</feature>
<dbReference type="RefSeq" id="XP_022648605.1">
    <property type="nucleotide sequence ID" value="XM_022792870.1"/>
</dbReference>
<evidence type="ECO:0000256" key="5">
    <source>
        <dbReference type="PROSITE-ProRule" id="PRU00723"/>
    </source>
</evidence>
<protein>
    <recommendedName>
        <fullName evidence="7">C3H1-type domain-containing protein</fullName>
    </recommendedName>
</protein>
<dbReference type="PANTHER" id="PTHR12547">
    <property type="entry name" value="CCCH ZINC FINGER/TIS11-RELATED"/>
    <property type="match status" value="1"/>
</dbReference>
<dbReference type="SMART" id="SM00356">
    <property type="entry name" value="ZnF_C3H1"/>
    <property type="match status" value="2"/>
</dbReference>
<dbReference type="PANTHER" id="PTHR12547:SF18">
    <property type="entry name" value="PROTEIN TIS11"/>
    <property type="match status" value="1"/>
</dbReference>
<dbReference type="Pfam" id="PF00642">
    <property type="entry name" value="zf-CCCH"/>
    <property type="match status" value="2"/>
</dbReference>
<keyword evidence="3 5" id="KW-0863">Zinc-finger</keyword>
<evidence type="ECO:0000256" key="4">
    <source>
        <dbReference type="ARBA" id="ARBA00022833"/>
    </source>
</evidence>
<dbReference type="InterPro" id="IPR000571">
    <property type="entry name" value="Znf_CCCH"/>
</dbReference>
<accession>A0A7M7J956</accession>
<feature type="compositionally biased region" description="Low complexity" evidence="6">
    <location>
        <begin position="189"/>
        <end position="201"/>
    </location>
</feature>
<feature type="compositionally biased region" description="Low complexity" evidence="6">
    <location>
        <begin position="275"/>
        <end position="298"/>
    </location>
</feature>
<dbReference type="Proteomes" id="UP000594260">
    <property type="component" value="Unplaced"/>
</dbReference>
<keyword evidence="4 5" id="KW-0862">Zinc</keyword>
<feature type="compositionally biased region" description="Low complexity" evidence="6">
    <location>
        <begin position="78"/>
        <end position="90"/>
    </location>
</feature>
<dbReference type="Gene3D" id="4.10.1000.10">
    <property type="entry name" value="Zinc finger, CCCH-type"/>
    <property type="match status" value="2"/>
</dbReference>
<organism evidence="8 9">
    <name type="scientific">Varroa destructor</name>
    <name type="common">Honeybee mite</name>
    <dbReference type="NCBI Taxonomy" id="109461"/>
    <lineage>
        <taxon>Eukaryota</taxon>
        <taxon>Metazoa</taxon>
        <taxon>Ecdysozoa</taxon>
        <taxon>Arthropoda</taxon>
        <taxon>Chelicerata</taxon>
        <taxon>Arachnida</taxon>
        <taxon>Acari</taxon>
        <taxon>Parasitiformes</taxon>
        <taxon>Mesostigmata</taxon>
        <taxon>Gamasina</taxon>
        <taxon>Dermanyssoidea</taxon>
        <taxon>Varroidae</taxon>
        <taxon>Varroa</taxon>
    </lineage>
</organism>
<feature type="compositionally biased region" description="Low complexity" evidence="6">
    <location>
        <begin position="13"/>
        <end position="61"/>
    </location>
</feature>
<dbReference type="OrthoDB" id="410307at2759"/>
<dbReference type="FunFam" id="4.10.1000.10:FF:000001">
    <property type="entry name" value="zinc finger CCCH domain-containing protein 15-like"/>
    <property type="match status" value="1"/>
</dbReference>
<feature type="compositionally biased region" description="Polar residues" evidence="6">
    <location>
        <begin position="178"/>
        <end position="188"/>
    </location>
</feature>
<feature type="region of interest" description="Disordered" evidence="6">
    <location>
        <begin position="169"/>
        <end position="217"/>
    </location>
</feature>
<dbReference type="PROSITE" id="PS50103">
    <property type="entry name" value="ZF_C3H1"/>
    <property type="match status" value="2"/>
</dbReference>
<evidence type="ECO:0000259" key="7">
    <source>
        <dbReference type="PROSITE" id="PS50103"/>
    </source>
</evidence>
<dbReference type="KEGG" id="vde:111245068"/>
<feature type="domain" description="C3H1-type" evidence="7">
    <location>
        <begin position="91"/>
        <end position="119"/>
    </location>
</feature>
<dbReference type="GeneID" id="111245068"/>
<proteinExistence type="predicted"/>
<evidence type="ECO:0000313" key="8">
    <source>
        <dbReference type="EnsemblMetazoa" id="XP_022648605"/>
    </source>
</evidence>
<dbReference type="InterPro" id="IPR036855">
    <property type="entry name" value="Znf_CCCH_sf"/>
</dbReference>
<evidence type="ECO:0000313" key="9">
    <source>
        <dbReference type="Proteomes" id="UP000594260"/>
    </source>
</evidence>
<feature type="domain" description="C3H1-type" evidence="7">
    <location>
        <begin position="129"/>
        <end position="157"/>
    </location>
</feature>
<dbReference type="FunFam" id="4.10.1000.10:FF:000002">
    <property type="entry name" value="Zinc finger protein 36, C3H1 type-like 1"/>
    <property type="match status" value="1"/>
</dbReference>
<dbReference type="GO" id="GO:0003729">
    <property type="term" value="F:mRNA binding"/>
    <property type="evidence" value="ECO:0007669"/>
    <property type="project" value="InterPro"/>
</dbReference>
<evidence type="ECO:0000256" key="2">
    <source>
        <dbReference type="ARBA" id="ARBA00022737"/>
    </source>
</evidence>
<evidence type="ECO:0000256" key="3">
    <source>
        <dbReference type="ARBA" id="ARBA00022771"/>
    </source>
</evidence>